<protein>
    <submittedName>
        <fullName evidence="1 2">Uncharacterized protein</fullName>
    </submittedName>
</protein>
<reference evidence="1 3" key="2">
    <citation type="journal article" date="2014" name="BMC Genomics">
        <title>An improved genome release (version Mt4.0) for the model legume Medicago truncatula.</title>
        <authorList>
            <person name="Tang H."/>
            <person name="Krishnakumar V."/>
            <person name="Bidwell S."/>
            <person name="Rosen B."/>
            <person name="Chan A."/>
            <person name="Zhou S."/>
            <person name="Gentzbittel L."/>
            <person name="Childs K.L."/>
            <person name="Yandell M."/>
            <person name="Gundlach H."/>
            <person name="Mayer K.F."/>
            <person name="Schwartz D.C."/>
            <person name="Town C.D."/>
        </authorList>
    </citation>
    <scope>GENOME REANNOTATION</scope>
    <source>
        <strain evidence="1">A17</strain>
        <strain evidence="2 3">cv. Jemalong A17</strain>
    </source>
</reference>
<name>A0A072V5G8_MEDTR</name>
<dbReference type="Proteomes" id="UP000002051">
    <property type="component" value="Chromosome 3"/>
</dbReference>
<evidence type="ECO:0000313" key="2">
    <source>
        <dbReference type="EnsemblPlants" id="KEH33415"/>
    </source>
</evidence>
<evidence type="ECO:0000313" key="3">
    <source>
        <dbReference type="Proteomes" id="UP000002051"/>
    </source>
</evidence>
<sequence>MGFNFILWSKQHKVMVKISPGLCILMTLALKMVSDLHVQRIENQVANDLAQVVSGYKKLVQQEQKQCPSENQLLQRRRSMKVIWLRKILYDLGIQQLEATVLYCDSKSAIAIAENPIQHGKTKHIIL</sequence>
<proteinExistence type="predicted"/>
<reference evidence="1 3" key="1">
    <citation type="journal article" date="2011" name="Nature">
        <title>The Medicago genome provides insight into the evolution of rhizobial symbioses.</title>
        <authorList>
            <person name="Young N.D."/>
            <person name="Debelle F."/>
            <person name="Oldroyd G.E."/>
            <person name="Geurts R."/>
            <person name="Cannon S.B."/>
            <person name="Udvardi M.K."/>
            <person name="Benedito V.A."/>
            <person name="Mayer K.F."/>
            <person name="Gouzy J."/>
            <person name="Schoof H."/>
            <person name="Van de Peer Y."/>
            <person name="Proost S."/>
            <person name="Cook D.R."/>
            <person name="Meyers B.C."/>
            <person name="Spannagl M."/>
            <person name="Cheung F."/>
            <person name="De Mita S."/>
            <person name="Krishnakumar V."/>
            <person name="Gundlach H."/>
            <person name="Zhou S."/>
            <person name="Mudge J."/>
            <person name="Bharti A.K."/>
            <person name="Murray J.D."/>
            <person name="Naoumkina M.A."/>
            <person name="Rosen B."/>
            <person name="Silverstein K.A."/>
            <person name="Tang H."/>
            <person name="Rombauts S."/>
            <person name="Zhao P.X."/>
            <person name="Zhou P."/>
            <person name="Barbe V."/>
            <person name="Bardou P."/>
            <person name="Bechner M."/>
            <person name="Bellec A."/>
            <person name="Berger A."/>
            <person name="Berges H."/>
            <person name="Bidwell S."/>
            <person name="Bisseling T."/>
            <person name="Choisne N."/>
            <person name="Couloux A."/>
            <person name="Denny R."/>
            <person name="Deshpande S."/>
            <person name="Dai X."/>
            <person name="Doyle J.J."/>
            <person name="Dudez A.M."/>
            <person name="Farmer A.D."/>
            <person name="Fouteau S."/>
            <person name="Franken C."/>
            <person name="Gibelin C."/>
            <person name="Gish J."/>
            <person name="Goldstein S."/>
            <person name="Gonzalez A.J."/>
            <person name="Green P.J."/>
            <person name="Hallab A."/>
            <person name="Hartog M."/>
            <person name="Hua A."/>
            <person name="Humphray S.J."/>
            <person name="Jeong D.H."/>
            <person name="Jing Y."/>
            <person name="Jocker A."/>
            <person name="Kenton S.M."/>
            <person name="Kim D.J."/>
            <person name="Klee K."/>
            <person name="Lai H."/>
            <person name="Lang C."/>
            <person name="Lin S."/>
            <person name="Macmil S.L."/>
            <person name="Magdelenat G."/>
            <person name="Matthews L."/>
            <person name="McCorrison J."/>
            <person name="Monaghan E.L."/>
            <person name="Mun J.H."/>
            <person name="Najar F.Z."/>
            <person name="Nicholson C."/>
            <person name="Noirot C."/>
            <person name="O'Bleness M."/>
            <person name="Paule C.R."/>
            <person name="Poulain J."/>
            <person name="Prion F."/>
            <person name="Qin B."/>
            <person name="Qu C."/>
            <person name="Retzel E.F."/>
            <person name="Riddle C."/>
            <person name="Sallet E."/>
            <person name="Samain S."/>
            <person name="Samson N."/>
            <person name="Sanders I."/>
            <person name="Saurat O."/>
            <person name="Scarpelli C."/>
            <person name="Schiex T."/>
            <person name="Segurens B."/>
            <person name="Severin A.J."/>
            <person name="Sherrier D.J."/>
            <person name="Shi R."/>
            <person name="Sims S."/>
            <person name="Singer S.R."/>
            <person name="Sinharoy S."/>
            <person name="Sterck L."/>
            <person name="Viollet A."/>
            <person name="Wang B.B."/>
            <person name="Wang K."/>
            <person name="Wang M."/>
            <person name="Wang X."/>
            <person name="Warfsmann J."/>
            <person name="Weissenbach J."/>
            <person name="White D.D."/>
            <person name="White J.D."/>
            <person name="Wiley G.B."/>
            <person name="Wincker P."/>
            <person name="Xing Y."/>
            <person name="Yang L."/>
            <person name="Yao Z."/>
            <person name="Ying F."/>
            <person name="Zhai J."/>
            <person name="Zhou L."/>
            <person name="Zuber A."/>
            <person name="Denarie J."/>
            <person name="Dixon R.A."/>
            <person name="May G.D."/>
            <person name="Schwartz D.C."/>
            <person name="Rogers J."/>
            <person name="Quetier F."/>
            <person name="Town C.D."/>
            <person name="Roe B.A."/>
        </authorList>
    </citation>
    <scope>NUCLEOTIDE SEQUENCE [LARGE SCALE GENOMIC DNA]</scope>
    <source>
        <strain evidence="1">A17</strain>
        <strain evidence="2 3">cv. Jemalong A17</strain>
    </source>
</reference>
<dbReference type="HOGENOM" id="CLU_1973796_0_0_1"/>
<dbReference type="AlphaFoldDB" id="A0A072V5G8"/>
<dbReference type="EMBL" id="CM001219">
    <property type="protein sequence ID" value="KEH33415.1"/>
    <property type="molecule type" value="Genomic_DNA"/>
</dbReference>
<accession>A0A072V5G8</accession>
<dbReference type="EnsemblPlants" id="KEH33415">
    <property type="protein sequence ID" value="KEH33415"/>
    <property type="gene ID" value="MTR_3g438060"/>
</dbReference>
<dbReference type="CDD" id="cd09272">
    <property type="entry name" value="RNase_HI_RT_Ty1"/>
    <property type="match status" value="1"/>
</dbReference>
<gene>
    <name evidence="1" type="ordered locus">MTR_3g438060</name>
</gene>
<evidence type="ECO:0000313" key="1">
    <source>
        <dbReference type="EMBL" id="KEH33415.1"/>
    </source>
</evidence>
<reference evidence="2" key="3">
    <citation type="submission" date="2015-04" db="UniProtKB">
        <authorList>
            <consortium name="EnsemblPlants"/>
        </authorList>
    </citation>
    <scope>IDENTIFICATION</scope>
    <source>
        <strain evidence="2">cv. Jemalong A17</strain>
    </source>
</reference>
<dbReference type="PANTHER" id="PTHR11439:SF463">
    <property type="entry name" value="REVERSE TRANSCRIPTASE TY1_COPIA-TYPE DOMAIN-CONTAINING PROTEIN"/>
    <property type="match status" value="1"/>
</dbReference>
<organism evidence="1 3">
    <name type="scientific">Medicago truncatula</name>
    <name type="common">Barrel medic</name>
    <name type="synonym">Medicago tribuloides</name>
    <dbReference type="NCBI Taxonomy" id="3880"/>
    <lineage>
        <taxon>Eukaryota</taxon>
        <taxon>Viridiplantae</taxon>
        <taxon>Streptophyta</taxon>
        <taxon>Embryophyta</taxon>
        <taxon>Tracheophyta</taxon>
        <taxon>Spermatophyta</taxon>
        <taxon>Magnoliopsida</taxon>
        <taxon>eudicotyledons</taxon>
        <taxon>Gunneridae</taxon>
        <taxon>Pentapetalae</taxon>
        <taxon>rosids</taxon>
        <taxon>fabids</taxon>
        <taxon>Fabales</taxon>
        <taxon>Fabaceae</taxon>
        <taxon>Papilionoideae</taxon>
        <taxon>50 kb inversion clade</taxon>
        <taxon>NPAAA clade</taxon>
        <taxon>Hologalegina</taxon>
        <taxon>IRL clade</taxon>
        <taxon>Trifolieae</taxon>
        <taxon>Medicago</taxon>
    </lineage>
</organism>
<keyword evidence="3" id="KW-1185">Reference proteome</keyword>
<dbReference type="PANTHER" id="PTHR11439">
    <property type="entry name" value="GAG-POL-RELATED RETROTRANSPOSON"/>
    <property type="match status" value="1"/>
</dbReference>